<accession>A0ABN7X8E7</accession>
<evidence type="ECO:0000313" key="2">
    <source>
        <dbReference type="Proteomes" id="UP000789901"/>
    </source>
</evidence>
<protein>
    <submittedName>
        <fullName evidence="1">40369_t:CDS:1</fullName>
    </submittedName>
</protein>
<name>A0ABN7X8E7_GIGMA</name>
<proteinExistence type="predicted"/>
<evidence type="ECO:0000313" key="1">
    <source>
        <dbReference type="EMBL" id="CAG8850637.1"/>
    </source>
</evidence>
<sequence length="40" mass="4645">HEMFCISSNSSNNDNDIEKVENMKKVSLIESIDMKMNLQK</sequence>
<comment type="caution">
    <text evidence="1">The sequence shown here is derived from an EMBL/GenBank/DDBJ whole genome shotgun (WGS) entry which is preliminary data.</text>
</comment>
<dbReference type="EMBL" id="CAJVQB010102093">
    <property type="protein sequence ID" value="CAG8850637.1"/>
    <property type="molecule type" value="Genomic_DNA"/>
</dbReference>
<dbReference type="Proteomes" id="UP000789901">
    <property type="component" value="Unassembled WGS sequence"/>
</dbReference>
<feature type="non-terminal residue" evidence="1">
    <location>
        <position position="40"/>
    </location>
</feature>
<feature type="non-terminal residue" evidence="1">
    <location>
        <position position="1"/>
    </location>
</feature>
<gene>
    <name evidence="1" type="ORF">GMARGA_LOCUS40314</name>
</gene>
<keyword evidence="2" id="KW-1185">Reference proteome</keyword>
<reference evidence="1 2" key="1">
    <citation type="submission" date="2021-06" db="EMBL/GenBank/DDBJ databases">
        <authorList>
            <person name="Kallberg Y."/>
            <person name="Tangrot J."/>
            <person name="Rosling A."/>
        </authorList>
    </citation>
    <scope>NUCLEOTIDE SEQUENCE [LARGE SCALE GENOMIC DNA]</scope>
    <source>
        <strain evidence="1 2">120-4 pot B 10/14</strain>
    </source>
</reference>
<organism evidence="1 2">
    <name type="scientific">Gigaspora margarita</name>
    <dbReference type="NCBI Taxonomy" id="4874"/>
    <lineage>
        <taxon>Eukaryota</taxon>
        <taxon>Fungi</taxon>
        <taxon>Fungi incertae sedis</taxon>
        <taxon>Mucoromycota</taxon>
        <taxon>Glomeromycotina</taxon>
        <taxon>Glomeromycetes</taxon>
        <taxon>Diversisporales</taxon>
        <taxon>Gigasporaceae</taxon>
        <taxon>Gigaspora</taxon>
    </lineage>
</organism>